<dbReference type="Proteomes" id="UP001293718">
    <property type="component" value="Unassembled WGS sequence"/>
</dbReference>
<protein>
    <recommendedName>
        <fullName evidence="3">BACON domain-containing protein</fullName>
    </recommendedName>
</protein>
<dbReference type="EMBL" id="JAXOJX010000013">
    <property type="protein sequence ID" value="MDZ5457003.1"/>
    <property type="molecule type" value="Genomic_DNA"/>
</dbReference>
<dbReference type="RefSeq" id="WP_322465430.1">
    <property type="nucleotide sequence ID" value="NZ_JAXOJX010000013.1"/>
</dbReference>
<evidence type="ECO:0000313" key="2">
    <source>
        <dbReference type="Proteomes" id="UP001293718"/>
    </source>
</evidence>
<name>A0ABU5ID03_9BURK</name>
<keyword evidence="2" id="KW-1185">Reference proteome</keyword>
<evidence type="ECO:0008006" key="3">
    <source>
        <dbReference type="Google" id="ProtNLM"/>
    </source>
</evidence>
<accession>A0ABU5ID03</accession>
<proteinExistence type="predicted"/>
<comment type="caution">
    <text evidence="1">The sequence shown here is derived from an EMBL/GenBank/DDBJ whole genome shotgun (WGS) entry which is preliminary data.</text>
</comment>
<sequence>MSLGDWGASEGHQRMAASGALTTMIAPGSLNTKGAWTQIVASTAFDAAALLLTLSVGTTNGSVLVDIGIGAAGTETVLLGNLQARRISSGNNVVQLLLPLQIPAGSRIALRYQQTAANVVLGACASVVAATWNSPATAGRTATHGAVPASSSGTVVDPGASANTKGAWVELTPATDSDASWLLLSVMPTGTAINANTAFYVDVAVGASGAEQIIVPDVPVYVAATVESSMARVLLPISIPAGSRLAVRMQCSATTTPGREREVVAHLIG</sequence>
<gene>
    <name evidence="1" type="ORF">SM757_10525</name>
</gene>
<organism evidence="1 2">
    <name type="scientific">Azohydromonas lata</name>
    <dbReference type="NCBI Taxonomy" id="45677"/>
    <lineage>
        <taxon>Bacteria</taxon>
        <taxon>Pseudomonadati</taxon>
        <taxon>Pseudomonadota</taxon>
        <taxon>Betaproteobacteria</taxon>
        <taxon>Burkholderiales</taxon>
        <taxon>Sphaerotilaceae</taxon>
        <taxon>Azohydromonas</taxon>
    </lineage>
</organism>
<reference evidence="1 2" key="1">
    <citation type="submission" date="2023-11" db="EMBL/GenBank/DDBJ databases">
        <title>Draft genome of Azohydromonas lata strain H1 (DSM1123), a polyhydroxyalkanoate producer.</title>
        <authorList>
            <person name="Traversa D."/>
            <person name="D'Addabbo P."/>
            <person name="Pazzani C."/>
            <person name="Manzari C."/>
            <person name="Chiara M."/>
            <person name="Scrascia M."/>
        </authorList>
    </citation>
    <scope>NUCLEOTIDE SEQUENCE [LARGE SCALE GENOMIC DNA]</scope>
    <source>
        <strain evidence="1 2">H1</strain>
    </source>
</reference>
<evidence type="ECO:0000313" key="1">
    <source>
        <dbReference type="EMBL" id="MDZ5457003.1"/>
    </source>
</evidence>